<dbReference type="OrthoDB" id="2376984at2759"/>
<gene>
    <name evidence="1" type="ORF">PACLA_8A040109</name>
</gene>
<evidence type="ECO:0000313" key="1">
    <source>
        <dbReference type="EMBL" id="CAB4039414.1"/>
    </source>
</evidence>
<feature type="non-terminal residue" evidence="1">
    <location>
        <position position="1"/>
    </location>
</feature>
<dbReference type="AlphaFoldDB" id="A0A7D9LS20"/>
<dbReference type="Proteomes" id="UP001152795">
    <property type="component" value="Unassembled WGS sequence"/>
</dbReference>
<reference evidence="1" key="1">
    <citation type="submission" date="2020-04" db="EMBL/GenBank/DDBJ databases">
        <authorList>
            <person name="Alioto T."/>
            <person name="Alioto T."/>
            <person name="Gomez Garrido J."/>
        </authorList>
    </citation>
    <scope>NUCLEOTIDE SEQUENCE</scope>
    <source>
        <strain evidence="1">A484AB</strain>
    </source>
</reference>
<protein>
    <submittedName>
        <fullName evidence="1">Uncharacterized protein</fullName>
    </submittedName>
</protein>
<organism evidence="1 2">
    <name type="scientific">Paramuricea clavata</name>
    <name type="common">Red gorgonian</name>
    <name type="synonym">Violescent sea-whip</name>
    <dbReference type="NCBI Taxonomy" id="317549"/>
    <lineage>
        <taxon>Eukaryota</taxon>
        <taxon>Metazoa</taxon>
        <taxon>Cnidaria</taxon>
        <taxon>Anthozoa</taxon>
        <taxon>Octocorallia</taxon>
        <taxon>Malacalcyonacea</taxon>
        <taxon>Plexauridae</taxon>
        <taxon>Paramuricea</taxon>
    </lineage>
</organism>
<evidence type="ECO:0000313" key="2">
    <source>
        <dbReference type="Proteomes" id="UP001152795"/>
    </source>
</evidence>
<accession>A0A7D9LS20</accession>
<keyword evidence="2" id="KW-1185">Reference proteome</keyword>
<proteinExistence type="predicted"/>
<sequence length="80" mass="9168">FKFSTQTLSVVMICSILLYLVSIQLLYFASLRLDIVYKNPDSLWFEIERGMAGSLIVAPIVTATVCVFSLIRFMENHKYV</sequence>
<comment type="caution">
    <text evidence="1">The sequence shown here is derived from an EMBL/GenBank/DDBJ whole genome shotgun (WGS) entry which is preliminary data.</text>
</comment>
<dbReference type="EMBL" id="CACRXK020025355">
    <property type="protein sequence ID" value="CAB4039414.1"/>
    <property type="molecule type" value="Genomic_DNA"/>
</dbReference>
<name>A0A7D9LS20_PARCT</name>